<name>A0A8J2LJM1_9HEXA</name>
<proteinExistence type="predicted"/>
<gene>
    <name evidence="1" type="ORF">AFUS01_LOCUS43855</name>
</gene>
<reference evidence="1" key="1">
    <citation type="submission" date="2021-06" db="EMBL/GenBank/DDBJ databases">
        <authorList>
            <person name="Hodson N. C."/>
            <person name="Mongue J. A."/>
            <person name="Jaron S. K."/>
        </authorList>
    </citation>
    <scope>NUCLEOTIDE SEQUENCE</scope>
</reference>
<dbReference type="Proteomes" id="UP000708208">
    <property type="component" value="Unassembled WGS sequence"/>
</dbReference>
<keyword evidence="2" id="KW-1185">Reference proteome</keyword>
<evidence type="ECO:0000313" key="1">
    <source>
        <dbReference type="EMBL" id="CAG7834339.1"/>
    </source>
</evidence>
<comment type="caution">
    <text evidence="1">The sequence shown here is derived from an EMBL/GenBank/DDBJ whole genome shotgun (WGS) entry which is preliminary data.</text>
</comment>
<dbReference type="AlphaFoldDB" id="A0A8J2LJM1"/>
<evidence type="ECO:0000313" key="2">
    <source>
        <dbReference type="Proteomes" id="UP000708208"/>
    </source>
</evidence>
<organism evidence="1 2">
    <name type="scientific">Allacma fusca</name>
    <dbReference type="NCBI Taxonomy" id="39272"/>
    <lineage>
        <taxon>Eukaryota</taxon>
        <taxon>Metazoa</taxon>
        <taxon>Ecdysozoa</taxon>
        <taxon>Arthropoda</taxon>
        <taxon>Hexapoda</taxon>
        <taxon>Collembola</taxon>
        <taxon>Symphypleona</taxon>
        <taxon>Sminthuridae</taxon>
        <taxon>Allacma</taxon>
    </lineage>
</organism>
<accession>A0A8J2LJM1</accession>
<sequence length="304" mass="34275">MEETSEKCSGKQKLINFIKDAMSDDIMAIKQDHERLRLEYQHLKENFNVFAQEQLELVNLVMAHHGFITVLQNKQNKLKCKVLVDSVKENCTSSSSTVKPEDLSLSTTPTVDEQMIYVMQAIMGNCKERIDSLKSSVAATEYRRSSLNNQLCLHEDVAEKLASKMQSNQAAVALTESVGTTVRLKRKKKPYKILLSRCKNDSELKRADHADEENTKGEICCQTDAALPYQPPTAKIASSKTCKAQLKKEDIESPKSKSATSCFKIPPGFMTMADKRAQTNTNNTDLFSKKLRFQPLNQQLVLFT</sequence>
<protein>
    <submittedName>
        <fullName evidence="1">Uncharacterized protein</fullName>
    </submittedName>
</protein>
<dbReference type="EMBL" id="CAJVCH010570200">
    <property type="protein sequence ID" value="CAG7834339.1"/>
    <property type="molecule type" value="Genomic_DNA"/>
</dbReference>